<dbReference type="InterPro" id="IPR056681">
    <property type="entry name" value="DUF7779"/>
</dbReference>
<organism evidence="3 4">
    <name type="scientific">Lophiostoma macrostomum CBS 122681</name>
    <dbReference type="NCBI Taxonomy" id="1314788"/>
    <lineage>
        <taxon>Eukaryota</taxon>
        <taxon>Fungi</taxon>
        <taxon>Dikarya</taxon>
        <taxon>Ascomycota</taxon>
        <taxon>Pezizomycotina</taxon>
        <taxon>Dothideomycetes</taxon>
        <taxon>Pleosporomycetidae</taxon>
        <taxon>Pleosporales</taxon>
        <taxon>Lophiostomataceae</taxon>
        <taxon>Lophiostoma</taxon>
    </lineage>
</organism>
<gene>
    <name evidence="3" type="ORF">K491DRAFT_600763</name>
</gene>
<proteinExistence type="predicted"/>
<dbReference type="EMBL" id="MU004363">
    <property type="protein sequence ID" value="KAF2654475.1"/>
    <property type="molecule type" value="Genomic_DNA"/>
</dbReference>
<accession>A0A6A6T386</accession>
<evidence type="ECO:0000259" key="2">
    <source>
        <dbReference type="Pfam" id="PF25000"/>
    </source>
</evidence>
<dbReference type="PANTHER" id="PTHR35205">
    <property type="entry name" value="NB-ARC AND TPR DOMAIN PROTEIN"/>
    <property type="match status" value="1"/>
</dbReference>
<evidence type="ECO:0000313" key="4">
    <source>
        <dbReference type="Proteomes" id="UP000799324"/>
    </source>
</evidence>
<keyword evidence="4" id="KW-1185">Reference proteome</keyword>
<evidence type="ECO:0000313" key="3">
    <source>
        <dbReference type="EMBL" id="KAF2654475.1"/>
    </source>
</evidence>
<dbReference type="InterPro" id="IPR027417">
    <property type="entry name" value="P-loop_NTPase"/>
</dbReference>
<evidence type="ECO:0000256" key="1">
    <source>
        <dbReference type="SAM" id="MobiDB-lite"/>
    </source>
</evidence>
<feature type="non-terminal residue" evidence="3">
    <location>
        <position position="483"/>
    </location>
</feature>
<sequence>MDDPNFRTRIDITAAARPSPNPLSTVPKRRDPNWVDRPNITTQIDDKCREPAARVALVGIGGIGKSSLAIDYSHRLRTTASDTWVFWVHAGTLANIEKGFQDIAEKAHIPGWHAGDSDRFKIVSNWLSDERNGRWLMIIDNADNLNVFVPGPPAAGKQKNKLPVSADRPTEDLRDYLPQSANGSYLITSRDKNVVHQLAVNHKDIISVEPMDEGCSIGLFKNIFTGTAQDSEITALVDALGHIPLAITQAASSINIDWPRETVPRYLAKLQKGDDIRAKLLEESVYDARRDGTRSNSIIATWHISFERIRQLRPSAARLLSLMSLFNRQGIPEKLLTQNYDEKHLGAIDSRRWWRKKVQRWKSKSKQKDTNDGNEDFDADWSVLNAFSMIATDMDGEHFSMHGLVQFSTKKWLEVHGQFQAWTKRYIWLIFDTYPEAPCAVTNMEICKEWFLHLVTAVRVDPTPDLDTIVRWTMLIHRSGLYA</sequence>
<dbReference type="OrthoDB" id="20872at2759"/>
<feature type="domain" description="DUF7779" evidence="2">
    <location>
        <begin position="309"/>
        <end position="411"/>
    </location>
</feature>
<dbReference type="Gene3D" id="3.40.50.300">
    <property type="entry name" value="P-loop containing nucleotide triphosphate hydrolases"/>
    <property type="match status" value="1"/>
</dbReference>
<dbReference type="AlphaFoldDB" id="A0A6A6T386"/>
<protein>
    <recommendedName>
        <fullName evidence="2">DUF7779 domain-containing protein</fullName>
    </recommendedName>
</protein>
<dbReference type="PANTHER" id="PTHR35205:SF1">
    <property type="entry name" value="ZU5 DOMAIN-CONTAINING PROTEIN"/>
    <property type="match status" value="1"/>
</dbReference>
<feature type="region of interest" description="Disordered" evidence="1">
    <location>
        <begin position="16"/>
        <end position="35"/>
    </location>
</feature>
<dbReference type="SUPFAM" id="SSF52540">
    <property type="entry name" value="P-loop containing nucleoside triphosphate hydrolases"/>
    <property type="match status" value="1"/>
</dbReference>
<dbReference type="Proteomes" id="UP000799324">
    <property type="component" value="Unassembled WGS sequence"/>
</dbReference>
<reference evidence="3" key="1">
    <citation type="journal article" date="2020" name="Stud. Mycol.">
        <title>101 Dothideomycetes genomes: a test case for predicting lifestyles and emergence of pathogens.</title>
        <authorList>
            <person name="Haridas S."/>
            <person name="Albert R."/>
            <person name="Binder M."/>
            <person name="Bloem J."/>
            <person name="Labutti K."/>
            <person name="Salamov A."/>
            <person name="Andreopoulos B."/>
            <person name="Baker S."/>
            <person name="Barry K."/>
            <person name="Bills G."/>
            <person name="Bluhm B."/>
            <person name="Cannon C."/>
            <person name="Castanera R."/>
            <person name="Culley D."/>
            <person name="Daum C."/>
            <person name="Ezra D."/>
            <person name="Gonzalez J."/>
            <person name="Henrissat B."/>
            <person name="Kuo A."/>
            <person name="Liang C."/>
            <person name="Lipzen A."/>
            <person name="Lutzoni F."/>
            <person name="Magnuson J."/>
            <person name="Mondo S."/>
            <person name="Nolan M."/>
            <person name="Ohm R."/>
            <person name="Pangilinan J."/>
            <person name="Park H.-J."/>
            <person name="Ramirez L."/>
            <person name="Alfaro M."/>
            <person name="Sun H."/>
            <person name="Tritt A."/>
            <person name="Yoshinaga Y."/>
            <person name="Zwiers L.-H."/>
            <person name="Turgeon B."/>
            <person name="Goodwin S."/>
            <person name="Spatafora J."/>
            <person name="Crous P."/>
            <person name="Grigoriev I."/>
        </authorList>
    </citation>
    <scope>NUCLEOTIDE SEQUENCE</scope>
    <source>
        <strain evidence="3">CBS 122681</strain>
    </source>
</reference>
<dbReference type="Pfam" id="PF25000">
    <property type="entry name" value="DUF7779"/>
    <property type="match status" value="1"/>
</dbReference>
<name>A0A6A6T386_9PLEO</name>